<evidence type="ECO:0000256" key="4">
    <source>
        <dbReference type="ARBA" id="ARBA00022842"/>
    </source>
</evidence>
<reference evidence="8" key="1">
    <citation type="submission" date="2024-06" db="EMBL/GenBank/DDBJ databases">
        <title>Multi-omics analyses provide insights into the biosynthesis of the anticancer antibiotic pleurotin in Hohenbuehelia grisea.</title>
        <authorList>
            <person name="Weaver J.A."/>
            <person name="Alberti F."/>
        </authorList>
    </citation>
    <scope>NUCLEOTIDE SEQUENCE [LARGE SCALE GENOMIC DNA]</scope>
    <source>
        <strain evidence="8">T-177</strain>
    </source>
</reference>
<dbReference type="InterPro" id="IPR034686">
    <property type="entry name" value="Terpene_cyclase-like_2"/>
</dbReference>
<dbReference type="SUPFAM" id="SSF48576">
    <property type="entry name" value="Terpenoid synthases"/>
    <property type="match status" value="1"/>
</dbReference>
<keyword evidence="5 6" id="KW-0456">Lyase</keyword>
<dbReference type="Proteomes" id="UP001556367">
    <property type="component" value="Unassembled WGS sequence"/>
</dbReference>
<accession>A0ABR3JGA8</accession>
<evidence type="ECO:0000256" key="1">
    <source>
        <dbReference type="ARBA" id="ARBA00001946"/>
    </source>
</evidence>
<dbReference type="EMBL" id="JASNQZ010000007">
    <property type="protein sequence ID" value="KAL0954654.1"/>
    <property type="molecule type" value="Genomic_DNA"/>
</dbReference>
<dbReference type="PANTHER" id="PTHR35201:SF4">
    <property type="entry name" value="BETA-PINACENE SYNTHASE-RELATED"/>
    <property type="match status" value="1"/>
</dbReference>
<dbReference type="InterPro" id="IPR008949">
    <property type="entry name" value="Isoprenoid_synthase_dom_sf"/>
</dbReference>
<evidence type="ECO:0000256" key="6">
    <source>
        <dbReference type="RuleBase" id="RU366034"/>
    </source>
</evidence>
<dbReference type="SFLD" id="SFLDG01020">
    <property type="entry name" value="Terpene_Cyclase_Like_2"/>
    <property type="match status" value="1"/>
</dbReference>
<name>A0ABR3JGA8_9AGAR</name>
<dbReference type="Gene3D" id="1.10.600.10">
    <property type="entry name" value="Farnesyl Diphosphate Synthase"/>
    <property type="match status" value="1"/>
</dbReference>
<dbReference type="Pfam" id="PF19086">
    <property type="entry name" value="Terpene_syn_C_2"/>
    <property type="match status" value="1"/>
</dbReference>
<dbReference type="PANTHER" id="PTHR35201">
    <property type="entry name" value="TERPENE SYNTHASE"/>
    <property type="match status" value="1"/>
</dbReference>
<keyword evidence="8" id="KW-1185">Reference proteome</keyword>
<dbReference type="EC" id="4.2.3.-" evidence="6"/>
<proteinExistence type="inferred from homology"/>
<comment type="cofactor">
    <cofactor evidence="1 6">
        <name>Mg(2+)</name>
        <dbReference type="ChEBI" id="CHEBI:18420"/>
    </cofactor>
</comment>
<sequence length="345" mass="39671">MSTSQFVLPDLLSMCPLEGFTNPHYERAAEESRAWINSYNVFTDRKRAFFVQGCNELLVSHTFPYAGYEEFRTCCDLVNLLFVIDEVSDDQSGKDARATGQVFLNALGDPEWNDNSLLSRITKDFRTRYFRLAGPKTSKRFLKHCEDYINAVSIEAELRERDEVLDLEPFTNLRRENSAIRLCFGLFEYALGIDLPQEVFEDQTFMDMYFAAVDMVAWSNDVYSYNMEQAKGHTGNNVVTVLMQWRNMTLQEASNHVGVHFQKLVDTYMSSKDKLPSWGAPVDADVARYVQAAGHWARGNLDWSFETQRYFGAEHMEVHATRIVRLHPRGGPETFDSESSESDDE</sequence>
<evidence type="ECO:0000313" key="7">
    <source>
        <dbReference type="EMBL" id="KAL0954654.1"/>
    </source>
</evidence>
<dbReference type="SFLD" id="SFLDS00005">
    <property type="entry name" value="Isoprenoid_Synthase_Type_I"/>
    <property type="match status" value="1"/>
</dbReference>
<evidence type="ECO:0000256" key="3">
    <source>
        <dbReference type="ARBA" id="ARBA00022723"/>
    </source>
</evidence>
<protein>
    <recommendedName>
        <fullName evidence="6">Terpene synthase</fullName>
        <ecNumber evidence="6">4.2.3.-</ecNumber>
    </recommendedName>
</protein>
<evidence type="ECO:0000256" key="5">
    <source>
        <dbReference type="ARBA" id="ARBA00023239"/>
    </source>
</evidence>
<comment type="similarity">
    <text evidence="2 6">Belongs to the terpene synthase family.</text>
</comment>
<keyword evidence="3 6" id="KW-0479">Metal-binding</keyword>
<evidence type="ECO:0000256" key="2">
    <source>
        <dbReference type="ARBA" id="ARBA00006333"/>
    </source>
</evidence>
<gene>
    <name evidence="7" type="ORF">HGRIS_003606</name>
</gene>
<evidence type="ECO:0000313" key="8">
    <source>
        <dbReference type="Proteomes" id="UP001556367"/>
    </source>
</evidence>
<comment type="caution">
    <text evidence="7">The sequence shown here is derived from an EMBL/GenBank/DDBJ whole genome shotgun (WGS) entry which is preliminary data.</text>
</comment>
<keyword evidence="4 6" id="KW-0460">Magnesium</keyword>
<organism evidence="7 8">
    <name type="scientific">Hohenbuehelia grisea</name>
    <dbReference type="NCBI Taxonomy" id="104357"/>
    <lineage>
        <taxon>Eukaryota</taxon>
        <taxon>Fungi</taxon>
        <taxon>Dikarya</taxon>
        <taxon>Basidiomycota</taxon>
        <taxon>Agaricomycotina</taxon>
        <taxon>Agaricomycetes</taxon>
        <taxon>Agaricomycetidae</taxon>
        <taxon>Agaricales</taxon>
        <taxon>Pleurotineae</taxon>
        <taxon>Pleurotaceae</taxon>
        <taxon>Hohenbuehelia</taxon>
    </lineage>
</organism>